<dbReference type="Gene3D" id="2.40.30.10">
    <property type="entry name" value="Translation factors"/>
    <property type="match status" value="1"/>
</dbReference>
<dbReference type="GO" id="GO:0051537">
    <property type="term" value="F:2 iron, 2 sulfur cluster binding"/>
    <property type="evidence" value="ECO:0007669"/>
    <property type="project" value="UniProtKB-KW"/>
</dbReference>
<protein>
    <submittedName>
        <fullName evidence="11">Ferredoxin-NADP reductase</fullName>
        <ecNumber evidence="11">1.14.13.238</ecNumber>
    </submittedName>
</protein>
<dbReference type="InterPro" id="IPR039261">
    <property type="entry name" value="FNR_nucleotide-bd"/>
</dbReference>
<name>A0AAJ1U473_9ACTN</name>
<dbReference type="PANTHER" id="PTHR47354">
    <property type="entry name" value="NADH OXIDOREDUCTASE HCR"/>
    <property type="match status" value="1"/>
</dbReference>
<keyword evidence="6" id="KW-0408">Iron</keyword>
<dbReference type="EMBL" id="JAUTAN010000001">
    <property type="protein sequence ID" value="MDQ1105273.1"/>
    <property type="molecule type" value="Genomic_DNA"/>
</dbReference>
<feature type="domain" description="FAD-binding FR-type" evidence="10">
    <location>
        <begin position="23"/>
        <end position="125"/>
    </location>
</feature>
<dbReference type="Proteomes" id="UP001239215">
    <property type="component" value="Unassembled WGS sequence"/>
</dbReference>
<dbReference type="Gene3D" id="3.40.50.80">
    <property type="entry name" value="Nucleotide-binding domain of ferredoxin-NADP reductase (FNR) module"/>
    <property type="match status" value="1"/>
</dbReference>
<evidence type="ECO:0000256" key="4">
    <source>
        <dbReference type="ARBA" id="ARBA00022723"/>
    </source>
</evidence>
<dbReference type="Pfam" id="PF00111">
    <property type="entry name" value="Fer2"/>
    <property type="match status" value="1"/>
</dbReference>
<evidence type="ECO:0000256" key="7">
    <source>
        <dbReference type="ARBA" id="ARBA00023014"/>
    </source>
</evidence>
<dbReference type="InterPro" id="IPR017927">
    <property type="entry name" value="FAD-bd_FR_type"/>
</dbReference>
<dbReference type="CDD" id="cd06185">
    <property type="entry name" value="PDR_like"/>
    <property type="match status" value="1"/>
</dbReference>
<evidence type="ECO:0000256" key="1">
    <source>
        <dbReference type="ARBA" id="ARBA00001974"/>
    </source>
</evidence>
<keyword evidence="4" id="KW-0479">Metal-binding</keyword>
<evidence type="ECO:0000259" key="10">
    <source>
        <dbReference type="PROSITE" id="PS51384"/>
    </source>
</evidence>
<dbReference type="Pfam" id="PF22290">
    <property type="entry name" value="DmmA-like_N"/>
    <property type="match status" value="1"/>
</dbReference>
<dbReference type="InterPro" id="IPR001041">
    <property type="entry name" value="2Fe-2S_ferredoxin-type"/>
</dbReference>
<evidence type="ECO:0000256" key="8">
    <source>
        <dbReference type="SAM" id="MobiDB-lite"/>
    </source>
</evidence>
<dbReference type="InterPro" id="IPR017938">
    <property type="entry name" value="Riboflavin_synthase-like_b-brl"/>
</dbReference>
<keyword evidence="5 11" id="KW-0560">Oxidoreductase</keyword>
<dbReference type="RefSeq" id="WP_307201344.1">
    <property type="nucleotide sequence ID" value="NZ_JAUTAN010000001.1"/>
</dbReference>
<dbReference type="SUPFAM" id="SSF52343">
    <property type="entry name" value="Ferredoxin reductase-like, C-terminal NADP-linked domain"/>
    <property type="match status" value="1"/>
</dbReference>
<dbReference type="Gene3D" id="3.10.20.30">
    <property type="match status" value="1"/>
</dbReference>
<dbReference type="EC" id="1.14.13.238" evidence="11"/>
<proteinExistence type="predicted"/>
<evidence type="ECO:0000313" key="11">
    <source>
        <dbReference type="EMBL" id="MDQ1105273.1"/>
    </source>
</evidence>
<dbReference type="InterPro" id="IPR054582">
    <property type="entry name" value="DmmA-like_N"/>
</dbReference>
<sequence length="340" mass="36261">MSATLLPEAPVRYAAHQHAAYRTGPRLLRVAEVRALTADVRHVVLVDPTGEPLAPHEPGAHVVLTTDPGGPREKRNAYSLTDDGFNPRRYAISVLRRDQGSAWVHGLAPGDLVEVEGPRSAFAPRHDQRHALLVAGGIGVTPVLSHARAIVRWGGSVEVLYSYRPGHAAHLDDLRALAARPDVTLHEATTVEGTAALLAARLADQPLGTHAYACGPVPMLEAYVDAARAAGWPDHRVHLERFTAPELDPGVPFTATLASTGERLAVPPGTSLLEALLATGRAVPNLCRQGVCGECEVPVRRGAVEHRDLVLSDAAKERGDRMLACVSRAACADDDIEVDL</sequence>
<evidence type="ECO:0000256" key="2">
    <source>
        <dbReference type="ARBA" id="ARBA00022630"/>
    </source>
</evidence>
<dbReference type="GO" id="GO:0016491">
    <property type="term" value="F:oxidoreductase activity"/>
    <property type="evidence" value="ECO:0007669"/>
    <property type="project" value="UniProtKB-KW"/>
</dbReference>
<dbReference type="PROSITE" id="PS51384">
    <property type="entry name" value="FAD_FR"/>
    <property type="match status" value="1"/>
</dbReference>
<dbReference type="PRINTS" id="PR00409">
    <property type="entry name" value="PHDIOXRDTASE"/>
</dbReference>
<gene>
    <name evidence="11" type="ORF">QE405_002557</name>
</gene>
<evidence type="ECO:0000256" key="3">
    <source>
        <dbReference type="ARBA" id="ARBA00022714"/>
    </source>
</evidence>
<dbReference type="CDD" id="cd00207">
    <property type="entry name" value="fer2"/>
    <property type="match status" value="1"/>
</dbReference>
<evidence type="ECO:0000256" key="6">
    <source>
        <dbReference type="ARBA" id="ARBA00023004"/>
    </source>
</evidence>
<feature type="region of interest" description="Disordered" evidence="8">
    <location>
        <begin position="51"/>
        <end position="73"/>
    </location>
</feature>
<accession>A0AAJ1U473</accession>
<dbReference type="PROSITE" id="PS51085">
    <property type="entry name" value="2FE2S_FER_2"/>
    <property type="match status" value="1"/>
</dbReference>
<comment type="caution">
    <text evidence="11">The sequence shown here is derived from an EMBL/GenBank/DDBJ whole genome shotgun (WGS) entry which is preliminary data.</text>
</comment>
<dbReference type="InterPro" id="IPR036010">
    <property type="entry name" value="2Fe-2S_ferredoxin-like_sf"/>
</dbReference>
<keyword evidence="3" id="KW-0001">2Fe-2S</keyword>
<dbReference type="SUPFAM" id="SSF54292">
    <property type="entry name" value="2Fe-2S ferredoxin-like"/>
    <property type="match status" value="1"/>
</dbReference>
<reference evidence="11" key="1">
    <citation type="submission" date="2023-07" db="EMBL/GenBank/DDBJ databases">
        <title>Functional and genomic diversity of the sorghum phyllosphere microbiome.</title>
        <authorList>
            <person name="Shade A."/>
        </authorList>
    </citation>
    <scope>NUCLEOTIDE SEQUENCE</scope>
    <source>
        <strain evidence="11">SORGH_AS_1067</strain>
    </source>
</reference>
<organism evidence="11 12">
    <name type="scientific">Nocardioides zeae</name>
    <dbReference type="NCBI Taxonomy" id="1457234"/>
    <lineage>
        <taxon>Bacteria</taxon>
        <taxon>Bacillati</taxon>
        <taxon>Actinomycetota</taxon>
        <taxon>Actinomycetes</taxon>
        <taxon>Propionibacteriales</taxon>
        <taxon>Nocardioidaceae</taxon>
        <taxon>Nocardioides</taxon>
    </lineage>
</organism>
<comment type="cofactor">
    <cofactor evidence="1">
        <name>FAD</name>
        <dbReference type="ChEBI" id="CHEBI:57692"/>
    </cofactor>
</comment>
<keyword evidence="7" id="KW-0411">Iron-sulfur</keyword>
<evidence type="ECO:0000256" key="5">
    <source>
        <dbReference type="ARBA" id="ARBA00023002"/>
    </source>
</evidence>
<dbReference type="AlphaFoldDB" id="A0AAJ1U473"/>
<dbReference type="InterPro" id="IPR012675">
    <property type="entry name" value="Beta-grasp_dom_sf"/>
</dbReference>
<dbReference type="PANTHER" id="PTHR47354:SF1">
    <property type="entry name" value="CARNITINE MONOOXYGENASE REDUCTASE SUBUNIT"/>
    <property type="match status" value="1"/>
</dbReference>
<evidence type="ECO:0000259" key="9">
    <source>
        <dbReference type="PROSITE" id="PS51085"/>
    </source>
</evidence>
<evidence type="ECO:0000313" key="12">
    <source>
        <dbReference type="Proteomes" id="UP001239215"/>
    </source>
</evidence>
<keyword evidence="2" id="KW-0285">Flavoprotein</keyword>
<dbReference type="SUPFAM" id="SSF63380">
    <property type="entry name" value="Riboflavin synthase domain-like"/>
    <property type="match status" value="1"/>
</dbReference>
<feature type="domain" description="2Fe-2S ferredoxin-type" evidence="9">
    <location>
        <begin position="253"/>
        <end position="340"/>
    </location>
</feature>
<dbReference type="GO" id="GO:0046872">
    <property type="term" value="F:metal ion binding"/>
    <property type="evidence" value="ECO:0007669"/>
    <property type="project" value="UniProtKB-KW"/>
</dbReference>
<dbReference type="InterPro" id="IPR050415">
    <property type="entry name" value="MRET"/>
</dbReference>